<accession>A0A066VX18</accession>
<dbReference type="InterPro" id="IPR004045">
    <property type="entry name" value="Glutathione_S-Trfase_N"/>
</dbReference>
<dbReference type="Proteomes" id="UP000027361">
    <property type="component" value="Unassembled WGS sequence"/>
</dbReference>
<dbReference type="SUPFAM" id="SSF47616">
    <property type="entry name" value="GST C-terminal domain-like"/>
    <property type="match status" value="1"/>
</dbReference>
<name>A0A066VX18_TILAU</name>
<dbReference type="AlphaFoldDB" id="A0A066VX18"/>
<dbReference type="RefSeq" id="XP_013242267.1">
    <property type="nucleotide sequence ID" value="XM_013386813.1"/>
</dbReference>
<dbReference type="Pfam" id="PF25907">
    <property type="entry name" value="DUF7962"/>
    <property type="match status" value="1"/>
</dbReference>
<feature type="domain" description="GST N-terminal" evidence="1">
    <location>
        <begin position="3"/>
        <end position="87"/>
    </location>
</feature>
<proteinExistence type="predicted"/>
<dbReference type="Gene3D" id="3.40.30.110">
    <property type="match status" value="2"/>
</dbReference>
<evidence type="ECO:0000259" key="1">
    <source>
        <dbReference type="PROSITE" id="PS50404"/>
    </source>
</evidence>
<dbReference type="InterPro" id="IPR036282">
    <property type="entry name" value="Glutathione-S-Trfase_C_sf"/>
</dbReference>
<sequence>MAPRVILYGYTFSPYTVKISTLLLLKNIPFSLVTVKHAPPQPHLPRPELDLLGVTYRRIPVLSIDGDLFFDSNLIAEEIERRFPPGIGEGYVSIIPGPSTGASSLFMASMNALSSRLLAICVSLLPESALSNEHFVKDREAMTGRSFKPAEFARVHPMQLAALRANLAEIERQAKPNRSRYILGTSTPSYADIALWFSLEWIWALHTGVVKQKTNSAISKQVIATLSDTQRFPSALAWLGKMRTTVAYAKENAGWEASALAGECIKAEEAAEFIKSAPKLASTEPAFVSFNDEDPLVVAGWVKKGAQVKCTPTDTGKIPQLGKLVGLTSSRATLELSSGVHAHFPRIDYSLIANSPSKL</sequence>
<dbReference type="PROSITE" id="PS50404">
    <property type="entry name" value="GST_NTER"/>
    <property type="match status" value="1"/>
</dbReference>
<dbReference type="SUPFAM" id="SSF52833">
    <property type="entry name" value="Thioredoxin-like"/>
    <property type="match status" value="1"/>
</dbReference>
<evidence type="ECO:0000313" key="2">
    <source>
        <dbReference type="EMBL" id="KDN43100.1"/>
    </source>
</evidence>
<reference evidence="2 3" key="1">
    <citation type="submission" date="2014-05" db="EMBL/GenBank/DDBJ databases">
        <title>Draft genome sequence of a rare smut relative, Tilletiaria anomala UBC 951.</title>
        <authorList>
            <consortium name="DOE Joint Genome Institute"/>
            <person name="Toome M."/>
            <person name="Kuo A."/>
            <person name="Henrissat B."/>
            <person name="Lipzen A."/>
            <person name="Tritt A."/>
            <person name="Yoshinaga Y."/>
            <person name="Zane M."/>
            <person name="Barry K."/>
            <person name="Grigoriev I.V."/>
            <person name="Spatafora J.W."/>
            <person name="Aimea M.C."/>
        </authorList>
    </citation>
    <scope>NUCLEOTIDE SEQUENCE [LARGE SCALE GENOMIC DNA]</scope>
    <source>
        <strain evidence="2 3">UBC 951</strain>
    </source>
</reference>
<comment type="caution">
    <text evidence="2">The sequence shown here is derived from an EMBL/GenBank/DDBJ whole genome shotgun (WGS) entry which is preliminary data.</text>
</comment>
<dbReference type="CDD" id="cd00570">
    <property type="entry name" value="GST_N_family"/>
    <property type="match status" value="1"/>
</dbReference>
<dbReference type="STRING" id="1037660.A0A066VX18"/>
<dbReference type="GeneID" id="25264739"/>
<dbReference type="InterPro" id="IPR036249">
    <property type="entry name" value="Thioredoxin-like_sf"/>
</dbReference>
<organism evidence="2 3">
    <name type="scientific">Tilletiaria anomala (strain ATCC 24038 / CBS 436.72 / UBC 951)</name>
    <dbReference type="NCBI Taxonomy" id="1037660"/>
    <lineage>
        <taxon>Eukaryota</taxon>
        <taxon>Fungi</taxon>
        <taxon>Dikarya</taxon>
        <taxon>Basidiomycota</taxon>
        <taxon>Ustilaginomycotina</taxon>
        <taxon>Exobasidiomycetes</taxon>
        <taxon>Georgefischeriales</taxon>
        <taxon>Tilletiariaceae</taxon>
        <taxon>Tilletiaria</taxon>
    </lineage>
</organism>
<dbReference type="InterPro" id="IPR058268">
    <property type="entry name" value="DUF7962"/>
</dbReference>
<dbReference type="HOGENOM" id="CLU_039745_1_0_1"/>
<dbReference type="OrthoDB" id="202840at2759"/>
<dbReference type="Pfam" id="PF13417">
    <property type="entry name" value="GST_N_3"/>
    <property type="match status" value="1"/>
</dbReference>
<protein>
    <recommendedName>
        <fullName evidence="1">GST N-terminal domain-containing protein</fullName>
    </recommendedName>
</protein>
<dbReference type="InParanoid" id="A0A066VX18"/>
<evidence type="ECO:0000313" key="3">
    <source>
        <dbReference type="Proteomes" id="UP000027361"/>
    </source>
</evidence>
<keyword evidence="3" id="KW-1185">Reference proteome</keyword>
<dbReference type="EMBL" id="JMSN01000064">
    <property type="protein sequence ID" value="KDN43100.1"/>
    <property type="molecule type" value="Genomic_DNA"/>
</dbReference>
<dbReference type="OMA" id="IGNDVYC"/>
<gene>
    <name evidence="2" type="ORF">K437DRAFT_257624</name>
</gene>